<dbReference type="PROSITE" id="PS50043">
    <property type="entry name" value="HTH_LUXR_2"/>
    <property type="match status" value="1"/>
</dbReference>
<evidence type="ECO:0000259" key="5">
    <source>
        <dbReference type="PROSITE" id="PS50043"/>
    </source>
</evidence>
<dbReference type="Pfam" id="PF00196">
    <property type="entry name" value="GerE"/>
    <property type="match status" value="1"/>
</dbReference>
<evidence type="ECO:0000313" key="6">
    <source>
        <dbReference type="EMBL" id="KIZ48039.1"/>
    </source>
</evidence>
<dbReference type="Gene3D" id="1.10.10.10">
    <property type="entry name" value="Winged helix-like DNA-binding domain superfamily/Winged helix DNA-binding domain"/>
    <property type="match status" value="1"/>
</dbReference>
<dbReference type="PRINTS" id="PR00038">
    <property type="entry name" value="HTHLUXR"/>
</dbReference>
<dbReference type="GO" id="GO:0006355">
    <property type="term" value="P:regulation of DNA-templated transcription"/>
    <property type="evidence" value="ECO:0007669"/>
    <property type="project" value="InterPro"/>
</dbReference>
<dbReference type="AlphaFoldDB" id="A0A0D7F4J1"/>
<sequence>MIHHEISAILGHISISGVVLDRFGNIIDLSDEWKLKPVGSTNHARVNVGDNYFECCIRPDLHSIELLRGFKNLLDRKIDFFSTICGQPAAEGTDWYLVVAFPKAPGLPTTVVLHIDISAILQGRSELSALMVGIGDAASAQVDAAITTTIRRAIAETLSRPKERPPERPMERDRTGSDRDEKQLDKLSRPQIELLGYLARGMSNLEIAKARGISINTVKAQVATVIQKLDVANRTQAALFAARNNIDLGLHS</sequence>
<dbReference type="CDD" id="cd06170">
    <property type="entry name" value="LuxR_C_like"/>
    <property type="match status" value="1"/>
</dbReference>
<gene>
    <name evidence="6" type="ORF">OO17_01045</name>
</gene>
<name>A0A0D7F4J1_RHOPL</name>
<evidence type="ECO:0000313" key="7">
    <source>
        <dbReference type="Proteomes" id="UP000032515"/>
    </source>
</evidence>
<dbReference type="PANTHER" id="PTHR44688">
    <property type="entry name" value="DNA-BINDING TRANSCRIPTIONAL ACTIVATOR DEVR_DOSR"/>
    <property type="match status" value="1"/>
</dbReference>
<keyword evidence="2" id="KW-0238">DNA-binding</keyword>
<dbReference type="Proteomes" id="UP000032515">
    <property type="component" value="Unassembled WGS sequence"/>
</dbReference>
<feature type="region of interest" description="Disordered" evidence="4">
    <location>
        <begin position="155"/>
        <end position="185"/>
    </location>
</feature>
<feature type="compositionally biased region" description="Basic and acidic residues" evidence="4">
    <location>
        <begin position="159"/>
        <end position="185"/>
    </location>
</feature>
<keyword evidence="3" id="KW-0804">Transcription</keyword>
<dbReference type="InterPro" id="IPR016032">
    <property type="entry name" value="Sig_transdc_resp-reg_C-effctor"/>
</dbReference>
<dbReference type="SUPFAM" id="SSF46894">
    <property type="entry name" value="C-terminal effector domain of the bipartite response regulators"/>
    <property type="match status" value="1"/>
</dbReference>
<organism evidence="6 7">
    <name type="scientific">Rhodopseudomonas palustris</name>
    <dbReference type="NCBI Taxonomy" id="1076"/>
    <lineage>
        <taxon>Bacteria</taxon>
        <taxon>Pseudomonadati</taxon>
        <taxon>Pseudomonadota</taxon>
        <taxon>Alphaproteobacteria</taxon>
        <taxon>Hyphomicrobiales</taxon>
        <taxon>Nitrobacteraceae</taxon>
        <taxon>Rhodopseudomonas</taxon>
    </lineage>
</organism>
<evidence type="ECO:0000256" key="2">
    <source>
        <dbReference type="ARBA" id="ARBA00023125"/>
    </source>
</evidence>
<evidence type="ECO:0000256" key="1">
    <source>
        <dbReference type="ARBA" id="ARBA00023015"/>
    </source>
</evidence>
<proteinExistence type="predicted"/>
<feature type="domain" description="HTH luxR-type" evidence="5">
    <location>
        <begin position="180"/>
        <end position="245"/>
    </location>
</feature>
<protein>
    <recommendedName>
        <fullName evidence="5">HTH luxR-type domain-containing protein</fullName>
    </recommendedName>
</protein>
<accession>A0A0D7F4J1</accession>
<evidence type="ECO:0000256" key="3">
    <source>
        <dbReference type="ARBA" id="ARBA00023163"/>
    </source>
</evidence>
<dbReference type="SMART" id="SM00421">
    <property type="entry name" value="HTH_LUXR"/>
    <property type="match status" value="1"/>
</dbReference>
<reference evidence="6 7" key="1">
    <citation type="submission" date="2014-11" db="EMBL/GenBank/DDBJ databases">
        <title>Genomics and ecophysiology of heterotrophic nitrogen fixing bacteria isolated from estuarine surface water.</title>
        <authorList>
            <person name="Bentzon-Tilia M."/>
            <person name="Severin I."/>
            <person name="Hansen L.H."/>
            <person name="Riemann L."/>
        </authorList>
    </citation>
    <scope>NUCLEOTIDE SEQUENCE [LARGE SCALE GENOMIC DNA]</scope>
    <source>
        <strain evidence="6 7">BAL398</strain>
    </source>
</reference>
<dbReference type="InterPro" id="IPR036388">
    <property type="entry name" value="WH-like_DNA-bd_sf"/>
</dbReference>
<dbReference type="InterPro" id="IPR000792">
    <property type="entry name" value="Tscrpt_reg_LuxR_C"/>
</dbReference>
<dbReference type="EMBL" id="JXXE01000022">
    <property type="protein sequence ID" value="KIZ48039.1"/>
    <property type="molecule type" value="Genomic_DNA"/>
</dbReference>
<dbReference type="PATRIC" id="fig|1076.23.peg.1455"/>
<comment type="caution">
    <text evidence="6">The sequence shown here is derived from an EMBL/GenBank/DDBJ whole genome shotgun (WGS) entry which is preliminary data.</text>
</comment>
<dbReference type="GO" id="GO:0003677">
    <property type="term" value="F:DNA binding"/>
    <property type="evidence" value="ECO:0007669"/>
    <property type="project" value="UniProtKB-KW"/>
</dbReference>
<keyword evidence="1" id="KW-0805">Transcription regulation</keyword>
<dbReference type="PANTHER" id="PTHR44688:SF16">
    <property type="entry name" value="DNA-BINDING TRANSCRIPTIONAL ACTIVATOR DEVR_DOSR"/>
    <property type="match status" value="1"/>
</dbReference>
<evidence type="ECO:0000256" key="4">
    <source>
        <dbReference type="SAM" id="MobiDB-lite"/>
    </source>
</evidence>